<dbReference type="SUPFAM" id="SSF51735">
    <property type="entry name" value="NAD(P)-binding Rossmann-fold domains"/>
    <property type="match status" value="1"/>
</dbReference>
<protein>
    <recommendedName>
        <fullName evidence="4">15-oxoprostaglandin 13-reductase</fullName>
        <ecNumber evidence="2">1.3.1.48</ecNumber>
    </recommendedName>
    <alternativeName>
        <fullName evidence="4">15-oxoprostaglandin 13-reductase</fullName>
    </alternativeName>
</protein>
<dbReference type="InterPro" id="IPR045010">
    <property type="entry name" value="MDR_fam"/>
</dbReference>
<evidence type="ECO:0000256" key="6">
    <source>
        <dbReference type="ARBA" id="ARBA00048290"/>
    </source>
</evidence>
<dbReference type="PANTHER" id="PTHR43205:SF7">
    <property type="entry name" value="PROSTAGLANDIN REDUCTASE 1"/>
    <property type="match status" value="1"/>
</dbReference>
<keyword evidence="3" id="KW-0560">Oxidoreductase</keyword>
<keyword evidence="12" id="KW-1185">Reference proteome</keyword>
<dbReference type="SUPFAM" id="SSF50129">
    <property type="entry name" value="GroES-like"/>
    <property type="match status" value="1"/>
</dbReference>
<dbReference type="AlphaFoldDB" id="A0A9P0KQ80"/>
<sequence length="441" mass="49159">MDLASCCPLMRGWQARVWVIKKRFEGVPKLSDFEIKTETMASELKEGEFLAEALYFSVDPSMKATADKLKVGSVMPGLQVAKVHESKNKDFPVGVYIHGYFGWREWTINNGKTKDNQALTYVLPSFLNSENRRDDTESLNVNHLCVSHGLGMLGISGVAAYVGMLEVLKPKPNDVVVVSSAAGAVGHIAVQIAKKVVGCKVIGITSGKKKGSWCQHYLGMDYHINYMTQDVKSELSVVAPEGVDCYFDNVGGDISNAVIANMNQYGKVAMCGLTSEYCGGKRATINQWQILKEQLLVEGFCVSGLRWKHKWMKPIEDLHKWWAKGKLWTSESVLLGFSRCPEAFIKLFEQGNIAKTVVCRTMSLCNPVTRLNGAKSSPTHLENVLNVKLIVKLLWAYCSGSETFIVAAPYFNIMFLRLYLYILSLYSLMKKCIPINKMCIS</sequence>
<dbReference type="PANTHER" id="PTHR43205">
    <property type="entry name" value="PROSTAGLANDIN REDUCTASE"/>
    <property type="match status" value="1"/>
</dbReference>
<comment type="catalytic activity">
    <reaction evidence="5">
        <text>13,14-dihydro-15-oxo-prostaglandin F1alpha + NADP(+) = 15-oxoprostaglandin F1alpha + NADPH + H(+)</text>
        <dbReference type="Rhea" id="RHEA:50592"/>
        <dbReference type="ChEBI" id="CHEBI:15378"/>
        <dbReference type="ChEBI" id="CHEBI:57783"/>
        <dbReference type="ChEBI" id="CHEBI:58349"/>
        <dbReference type="ChEBI" id="CHEBI:79072"/>
        <dbReference type="ChEBI" id="CHEBI:133411"/>
    </reaction>
    <physiologicalReaction direction="right-to-left" evidence="5">
        <dbReference type="Rhea" id="RHEA:50594"/>
    </physiologicalReaction>
</comment>
<dbReference type="InterPro" id="IPR013149">
    <property type="entry name" value="ADH-like_C"/>
</dbReference>
<reference evidence="11" key="1">
    <citation type="submission" date="2022-03" db="EMBL/GenBank/DDBJ databases">
        <authorList>
            <person name="Sayadi A."/>
        </authorList>
    </citation>
    <scope>NUCLEOTIDE SEQUENCE</scope>
</reference>
<proteinExistence type="inferred from homology"/>
<name>A0A9P0KQ80_ACAOB</name>
<evidence type="ECO:0000256" key="1">
    <source>
        <dbReference type="ARBA" id="ARBA00010460"/>
    </source>
</evidence>
<comment type="caution">
    <text evidence="11">The sequence shown here is derived from an EMBL/GenBank/DDBJ whole genome shotgun (WGS) entry which is preliminary data.</text>
</comment>
<dbReference type="GO" id="GO:0047522">
    <property type="term" value="F:15-oxoprostaglandin 13-reductase [NAD(P)+] activity"/>
    <property type="evidence" value="ECO:0007669"/>
    <property type="project" value="UniProtKB-EC"/>
</dbReference>
<dbReference type="Proteomes" id="UP001152888">
    <property type="component" value="Unassembled WGS sequence"/>
</dbReference>
<feature type="domain" description="Oxidoreductase N-terminal" evidence="10">
    <location>
        <begin position="16"/>
        <end position="112"/>
    </location>
</feature>
<dbReference type="Gene3D" id="3.40.50.720">
    <property type="entry name" value="NAD(P)-binding Rossmann-like Domain"/>
    <property type="match status" value="1"/>
</dbReference>
<feature type="transmembrane region" description="Helical" evidence="8">
    <location>
        <begin position="407"/>
        <end position="428"/>
    </location>
</feature>
<gene>
    <name evidence="11" type="ORF">ACAOBT_LOCUS11983</name>
</gene>
<dbReference type="FunFam" id="3.40.50.720:FF:000121">
    <property type="entry name" value="Prostaglandin reductase 2"/>
    <property type="match status" value="1"/>
</dbReference>
<dbReference type="Pfam" id="PF00107">
    <property type="entry name" value="ADH_zinc_N"/>
    <property type="match status" value="1"/>
</dbReference>
<evidence type="ECO:0000256" key="5">
    <source>
        <dbReference type="ARBA" id="ARBA00047878"/>
    </source>
</evidence>
<dbReference type="InterPro" id="IPR011032">
    <property type="entry name" value="GroES-like_sf"/>
</dbReference>
<organism evidence="11 12">
    <name type="scientific">Acanthoscelides obtectus</name>
    <name type="common">Bean weevil</name>
    <name type="synonym">Bruchus obtectus</name>
    <dbReference type="NCBI Taxonomy" id="200917"/>
    <lineage>
        <taxon>Eukaryota</taxon>
        <taxon>Metazoa</taxon>
        <taxon>Ecdysozoa</taxon>
        <taxon>Arthropoda</taxon>
        <taxon>Hexapoda</taxon>
        <taxon>Insecta</taxon>
        <taxon>Pterygota</taxon>
        <taxon>Neoptera</taxon>
        <taxon>Endopterygota</taxon>
        <taxon>Coleoptera</taxon>
        <taxon>Polyphaga</taxon>
        <taxon>Cucujiformia</taxon>
        <taxon>Chrysomeloidea</taxon>
        <taxon>Chrysomelidae</taxon>
        <taxon>Bruchinae</taxon>
        <taxon>Bruchini</taxon>
        <taxon>Acanthoscelides</taxon>
    </lineage>
</organism>
<evidence type="ECO:0000259" key="9">
    <source>
        <dbReference type="Pfam" id="PF00107"/>
    </source>
</evidence>
<keyword evidence="8" id="KW-0812">Transmembrane</keyword>
<dbReference type="InterPro" id="IPR036291">
    <property type="entry name" value="NAD(P)-bd_dom_sf"/>
</dbReference>
<comment type="similarity">
    <text evidence="1">Belongs to the NADP-dependent oxidoreductase L4BD family.</text>
</comment>
<evidence type="ECO:0000256" key="2">
    <source>
        <dbReference type="ARBA" id="ARBA00011981"/>
    </source>
</evidence>
<feature type="domain" description="Alcohol dehydrogenase-like C-terminal" evidence="9">
    <location>
        <begin position="184"/>
        <end position="308"/>
    </location>
</feature>
<keyword evidence="8" id="KW-1133">Transmembrane helix</keyword>
<evidence type="ECO:0000313" key="11">
    <source>
        <dbReference type="EMBL" id="CAH1976133.1"/>
    </source>
</evidence>
<dbReference type="EC" id="1.3.1.48" evidence="2"/>
<comment type="catalytic activity">
    <reaction evidence="7">
        <text>13,14-dihydro-15-oxo-prostaglandin E1 + NADP(+) = 15-oxoprostaglandin E1 + NADPH + H(+)</text>
        <dbReference type="Rhea" id="RHEA:50584"/>
        <dbReference type="ChEBI" id="CHEBI:15378"/>
        <dbReference type="ChEBI" id="CHEBI:57401"/>
        <dbReference type="ChEBI" id="CHEBI:57783"/>
        <dbReference type="ChEBI" id="CHEBI:58349"/>
        <dbReference type="ChEBI" id="CHEBI:133408"/>
    </reaction>
    <physiologicalReaction direction="right-to-left" evidence="7">
        <dbReference type="Rhea" id="RHEA:50586"/>
    </physiologicalReaction>
</comment>
<evidence type="ECO:0000259" key="10">
    <source>
        <dbReference type="Pfam" id="PF16884"/>
    </source>
</evidence>
<dbReference type="OrthoDB" id="809632at2759"/>
<dbReference type="InterPro" id="IPR041694">
    <property type="entry name" value="ADH_N_2"/>
</dbReference>
<dbReference type="GO" id="GO:0006693">
    <property type="term" value="P:prostaglandin metabolic process"/>
    <property type="evidence" value="ECO:0007669"/>
    <property type="project" value="TreeGrafter"/>
</dbReference>
<evidence type="ECO:0000313" key="12">
    <source>
        <dbReference type="Proteomes" id="UP001152888"/>
    </source>
</evidence>
<dbReference type="Gene3D" id="3.90.180.10">
    <property type="entry name" value="Medium-chain alcohol dehydrogenases, catalytic domain"/>
    <property type="match status" value="1"/>
</dbReference>
<evidence type="ECO:0000256" key="3">
    <source>
        <dbReference type="ARBA" id="ARBA00023002"/>
    </source>
</evidence>
<evidence type="ECO:0000256" key="4">
    <source>
        <dbReference type="ARBA" id="ARBA00033119"/>
    </source>
</evidence>
<dbReference type="Pfam" id="PF16884">
    <property type="entry name" value="ADH_N_2"/>
    <property type="match status" value="1"/>
</dbReference>
<dbReference type="EMBL" id="CAKOFQ010006844">
    <property type="protein sequence ID" value="CAH1976133.1"/>
    <property type="molecule type" value="Genomic_DNA"/>
</dbReference>
<evidence type="ECO:0000256" key="7">
    <source>
        <dbReference type="ARBA" id="ARBA00049070"/>
    </source>
</evidence>
<keyword evidence="8" id="KW-0472">Membrane</keyword>
<evidence type="ECO:0000256" key="8">
    <source>
        <dbReference type="SAM" id="Phobius"/>
    </source>
</evidence>
<accession>A0A9P0KQ80</accession>
<comment type="catalytic activity">
    <reaction evidence="6">
        <text>13,14-dihydro-15-oxo-PGF2alpha + NADP(+) = 15-oxoprostaglandin F2alpha + NADPH + H(+)</text>
        <dbReference type="Rhea" id="RHEA:50588"/>
        <dbReference type="ChEBI" id="CHEBI:15378"/>
        <dbReference type="ChEBI" id="CHEBI:57783"/>
        <dbReference type="ChEBI" id="CHEBI:58349"/>
        <dbReference type="ChEBI" id="CHEBI:133374"/>
        <dbReference type="ChEBI" id="CHEBI:133409"/>
    </reaction>
    <physiologicalReaction direction="right-to-left" evidence="6">
        <dbReference type="Rhea" id="RHEA:50590"/>
    </physiologicalReaction>
</comment>